<feature type="active site" description="Charge relay system" evidence="7">
    <location>
        <position position="203"/>
    </location>
</feature>
<keyword evidence="4 7" id="KW-0645">Protease</keyword>
<name>A0A2M7G7H7_9BACT</name>
<keyword evidence="5 7" id="KW-0378">Hydrolase</keyword>
<keyword evidence="6 7" id="KW-0720">Serine protease</keyword>
<evidence type="ECO:0000313" key="10">
    <source>
        <dbReference type="EMBL" id="PIW17922.1"/>
    </source>
</evidence>
<comment type="similarity">
    <text evidence="2 7">Belongs to the peptidase S8 family.</text>
</comment>
<feature type="signal peptide" evidence="8">
    <location>
        <begin position="1"/>
        <end position="27"/>
    </location>
</feature>
<comment type="subcellular location">
    <subcellularLocation>
        <location evidence="1">Secreted</location>
    </subcellularLocation>
</comment>
<proteinExistence type="inferred from homology"/>
<accession>A0A2M7G7H7</accession>
<feature type="domain" description="Peptidase S8/S53" evidence="9">
    <location>
        <begin position="194"/>
        <end position="438"/>
    </location>
</feature>
<dbReference type="Proteomes" id="UP000231019">
    <property type="component" value="Unassembled WGS sequence"/>
</dbReference>
<dbReference type="GO" id="GO:0005576">
    <property type="term" value="C:extracellular region"/>
    <property type="evidence" value="ECO:0007669"/>
    <property type="project" value="UniProtKB-SubCell"/>
</dbReference>
<comment type="caution">
    <text evidence="10">The sequence shown here is derived from an EMBL/GenBank/DDBJ whole genome shotgun (WGS) entry which is preliminary data.</text>
</comment>
<feature type="active site" description="Charge relay system" evidence="7">
    <location>
        <position position="236"/>
    </location>
</feature>
<dbReference type="InterPro" id="IPR034084">
    <property type="entry name" value="Thermitase-like_dom"/>
</dbReference>
<feature type="chain" id="PRO_5014766679" evidence="8">
    <location>
        <begin position="28"/>
        <end position="457"/>
    </location>
</feature>
<dbReference type="CDD" id="cd07484">
    <property type="entry name" value="Peptidases_S8_Thermitase_like"/>
    <property type="match status" value="1"/>
</dbReference>
<dbReference type="AlphaFoldDB" id="A0A2M7G7H7"/>
<dbReference type="EMBL" id="PFFQ01000018">
    <property type="protein sequence ID" value="PIW17922.1"/>
    <property type="molecule type" value="Genomic_DNA"/>
</dbReference>
<dbReference type="PRINTS" id="PR00723">
    <property type="entry name" value="SUBTILISIN"/>
</dbReference>
<organism evidence="10 11">
    <name type="scientific">bacterium (Candidatus Blackallbacteria) CG17_big_fil_post_rev_8_21_14_2_50_48_46</name>
    <dbReference type="NCBI Taxonomy" id="2014261"/>
    <lineage>
        <taxon>Bacteria</taxon>
        <taxon>Candidatus Blackallbacteria</taxon>
    </lineage>
</organism>
<evidence type="ECO:0000256" key="4">
    <source>
        <dbReference type="ARBA" id="ARBA00022670"/>
    </source>
</evidence>
<evidence type="ECO:0000256" key="1">
    <source>
        <dbReference type="ARBA" id="ARBA00004613"/>
    </source>
</evidence>
<reference evidence="10 11" key="1">
    <citation type="submission" date="2017-09" db="EMBL/GenBank/DDBJ databases">
        <title>Depth-based differentiation of microbial function through sediment-hosted aquifers and enrichment of novel symbionts in the deep terrestrial subsurface.</title>
        <authorList>
            <person name="Probst A.J."/>
            <person name="Ladd B."/>
            <person name="Jarett J.K."/>
            <person name="Geller-Mcgrath D.E."/>
            <person name="Sieber C.M."/>
            <person name="Emerson J.B."/>
            <person name="Anantharaman K."/>
            <person name="Thomas B.C."/>
            <person name="Malmstrom R."/>
            <person name="Stieglmeier M."/>
            <person name="Klingl A."/>
            <person name="Woyke T."/>
            <person name="Ryan C.M."/>
            <person name="Banfield J.F."/>
        </authorList>
    </citation>
    <scope>NUCLEOTIDE SEQUENCE [LARGE SCALE GENOMIC DNA]</scope>
    <source>
        <strain evidence="10">CG17_big_fil_post_rev_8_21_14_2_50_48_46</strain>
    </source>
</reference>
<dbReference type="GO" id="GO:0004252">
    <property type="term" value="F:serine-type endopeptidase activity"/>
    <property type="evidence" value="ECO:0007669"/>
    <property type="project" value="UniProtKB-UniRule"/>
</dbReference>
<evidence type="ECO:0000313" key="11">
    <source>
        <dbReference type="Proteomes" id="UP000231019"/>
    </source>
</evidence>
<dbReference type="PROSITE" id="PS51892">
    <property type="entry name" value="SUBTILASE"/>
    <property type="match status" value="1"/>
</dbReference>
<dbReference type="InterPro" id="IPR000209">
    <property type="entry name" value="Peptidase_S8/S53_dom"/>
</dbReference>
<gene>
    <name evidence="10" type="ORF">COW36_06890</name>
</gene>
<dbReference type="SUPFAM" id="SSF54897">
    <property type="entry name" value="Protease propeptides/inhibitors"/>
    <property type="match status" value="1"/>
</dbReference>
<dbReference type="InterPro" id="IPR022398">
    <property type="entry name" value="Peptidase_S8_His-AS"/>
</dbReference>
<feature type="active site" description="Charge relay system" evidence="7">
    <location>
        <position position="390"/>
    </location>
</feature>
<dbReference type="GO" id="GO:0006508">
    <property type="term" value="P:proteolysis"/>
    <property type="evidence" value="ECO:0007669"/>
    <property type="project" value="UniProtKB-KW"/>
</dbReference>
<dbReference type="PROSITE" id="PS00138">
    <property type="entry name" value="SUBTILASE_SER"/>
    <property type="match status" value="1"/>
</dbReference>
<dbReference type="Gene3D" id="3.30.70.80">
    <property type="entry name" value="Peptidase S8 propeptide/proteinase inhibitor I9"/>
    <property type="match status" value="1"/>
</dbReference>
<dbReference type="InterPro" id="IPR050131">
    <property type="entry name" value="Peptidase_S8_subtilisin-like"/>
</dbReference>
<dbReference type="Pfam" id="PF00082">
    <property type="entry name" value="Peptidase_S8"/>
    <property type="match status" value="1"/>
</dbReference>
<sequence>MTKTFRAVHLFCAATLLLMTGCQGFHTAQTPSQIATPQNKTVGSAMVNPDSETDLQMSSLMPSDFGIKDQVPLEAGAKIPGRFIVKFKADVSEAEAEEIRDEVNAVHLGYIQRSQNLEVLESENLSESDQTYAELKNNPNIELVEQDALVAITQIPAPTASYPINDFLFKYQYGQIKTQAQQGWALAKDGKGLGENTIIAVADTGVDGSHPDLKDKIVQGYSAFASLPYNGDTHGHGSHCAGIAAASTNNNIGIAGYAPNAKIMPIRILDNSGYGTLAGVSAGITYAADHGATVLSMSFAGPVYSQVIENAINYALSKNTIAVAGMANTGSNAVMYPAAYAGVIAVGATDSSDKRTSFSTYGNHIHVMAPGVNIMSTIPGTNYIQWNGTSMATPAVSGLVALIKSVLQDLTPVQVKYLIKLGADDMEAPGFDIYTGYGRMNVYKTLYYAFLKLSLMK</sequence>
<dbReference type="PROSITE" id="PS00137">
    <property type="entry name" value="SUBTILASE_HIS"/>
    <property type="match status" value="1"/>
</dbReference>
<dbReference type="PANTHER" id="PTHR43806">
    <property type="entry name" value="PEPTIDASE S8"/>
    <property type="match status" value="1"/>
</dbReference>
<dbReference type="Gene3D" id="3.40.50.200">
    <property type="entry name" value="Peptidase S8/S53 domain"/>
    <property type="match status" value="1"/>
</dbReference>
<evidence type="ECO:0000256" key="3">
    <source>
        <dbReference type="ARBA" id="ARBA00022525"/>
    </source>
</evidence>
<dbReference type="SUPFAM" id="SSF52743">
    <property type="entry name" value="Subtilisin-like"/>
    <property type="match status" value="1"/>
</dbReference>
<dbReference type="PROSITE" id="PS51257">
    <property type="entry name" value="PROKAR_LIPOPROTEIN"/>
    <property type="match status" value="1"/>
</dbReference>
<keyword evidence="8" id="KW-0732">Signal</keyword>
<dbReference type="PANTHER" id="PTHR43806:SF11">
    <property type="entry name" value="CEREVISIN-RELATED"/>
    <property type="match status" value="1"/>
</dbReference>
<evidence type="ECO:0000256" key="8">
    <source>
        <dbReference type="SAM" id="SignalP"/>
    </source>
</evidence>
<evidence type="ECO:0000256" key="6">
    <source>
        <dbReference type="ARBA" id="ARBA00022825"/>
    </source>
</evidence>
<dbReference type="InterPro" id="IPR036852">
    <property type="entry name" value="Peptidase_S8/S53_dom_sf"/>
</dbReference>
<dbReference type="InterPro" id="IPR037045">
    <property type="entry name" value="S8pro/Inhibitor_I9_sf"/>
</dbReference>
<evidence type="ECO:0000256" key="5">
    <source>
        <dbReference type="ARBA" id="ARBA00022801"/>
    </source>
</evidence>
<protein>
    <submittedName>
        <fullName evidence="10">Peptidase S8</fullName>
    </submittedName>
</protein>
<evidence type="ECO:0000256" key="7">
    <source>
        <dbReference type="PROSITE-ProRule" id="PRU01240"/>
    </source>
</evidence>
<dbReference type="InterPro" id="IPR015500">
    <property type="entry name" value="Peptidase_S8_subtilisin-rel"/>
</dbReference>
<evidence type="ECO:0000256" key="2">
    <source>
        <dbReference type="ARBA" id="ARBA00011073"/>
    </source>
</evidence>
<keyword evidence="3" id="KW-0964">Secreted</keyword>
<evidence type="ECO:0000259" key="9">
    <source>
        <dbReference type="Pfam" id="PF00082"/>
    </source>
</evidence>
<dbReference type="InterPro" id="IPR023828">
    <property type="entry name" value="Peptidase_S8_Ser-AS"/>
</dbReference>